<evidence type="ECO:0000256" key="1">
    <source>
        <dbReference type="SAM" id="Phobius"/>
    </source>
</evidence>
<name>A0AB38QZD7_PARTM</name>
<proteinExistence type="predicted"/>
<organism evidence="2 3">
    <name type="scientific">Parageobacillus thermoglucosidasius</name>
    <name type="common">Geobacillus thermoglucosidasius</name>
    <dbReference type="NCBI Taxonomy" id="1426"/>
    <lineage>
        <taxon>Bacteria</taxon>
        <taxon>Bacillati</taxon>
        <taxon>Bacillota</taxon>
        <taxon>Bacilli</taxon>
        <taxon>Bacillales</taxon>
        <taxon>Anoxybacillaceae</taxon>
        <taxon>Parageobacillus</taxon>
    </lineage>
</organism>
<keyword evidence="1" id="KW-1133">Transmembrane helix</keyword>
<dbReference type="AlphaFoldDB" id="A0AB38QZD7"/>
<evidence type="ECO:0000313" key="3">
    <source>
        <dbReference type="Proteomes" id="UP001058458"/>
    </source>
</evidence>
<dbReference type="RefSeq" id="WP_125010321.1">
    <property type="nucleotide sequence ID" value="NZ_BHZK01000001.1"/>
</dbReference>
<feature type="transmembrane region" description="Helical" evidence="1">
    <location>
        <begin position="68"/>
        <end position="92"/>
    </location>
</feature>
<reference evidence="2" key="1">
    <citation type="submission" date="2020-10" db="EMBL/GenBank/DDBJ databases">
        <authorList>
            <person name="Delgado J.A."/>
            <person name="Gonzalez J.M."/>
        </authorList>
    </citation>
    <scope>NUCLEOTIDE SEQUENCE</scope>
    <source>
        <strain evidence="2">23.6</strain>
    </source>
</reference>
<keyword evidence="1" id="KW-0472">Membrane</keyword>
<accession>A0AB38QZD7</accession>
<evidence type="ECO:0008006" key="4">
    <source>
        <dbReference type="Google" id="ProtNLM"/>
    </source>
</evidence>
<evidence type="ECO:0000313" key="2">
    <source>
        <dbReference type="EMBL" id="UOE77171.1"/>
    </source>
</evidence>
<dbReference type="EMBL" id="CP063414">
    <property type="protein sequence ID" value="UOE77171.1"/>
    <property type="molecule type" value="Genomic_DNA"/>
</dbReference>
<sequence length="126" mass="14745">MFRWFKLFKNDTVEYINQLVEAYGGIDGYRKKIELAKHLSQTHDEETITLMKNELRGFYDLLKSYTQLFYTITNVFLTITFSIFAAFLGLYFDVVMEKLKENVIPKTDASQLLSRIGISTGVLYLF</sequence>
<keyword evidence="1" id="KW-0812">Transmembrane</keyword>
<protein>
    <recommendedName>
        <fullName evidence="4">ABC transmembrane type-1 domain-containing protein</fullName>
    </recommendedName>
</protein>
<dbReference type="Proteomes" id="UP001058458">
    <property type="component" value="Chromosome"/>
</dbReference>
<gene>
    <name evidence="2" type="ORF">IMI45_04775</name>
</gene>